<dbReference type="InterPro" id="IPR036890">
    <property type="entry name" value="HATPase_C_sf"/>
</dbReference>
<dbReference type="RefSeq" id="WP_261756675.1">
    <property type="nucleotide sequence ID" value="NZ_CP104562.2"/>
</dbReference>
<keyword evidence="2" id="KW-0067">ATP-binding</keyword>
<protein>
    <submittedName>
        <fullName evidence="2">ATP-binding protein</fullName>
    </submittedName>
</protein>
<dbReference type="SUPFAM" id="SSF55874">
    <property type="entry name" value="ATPase domain of HSP90 chaperone/DNA topoisomerase II/histidine kinase"/>
    <property type="match status" value="1"/>
</dbReference>
<keyword evidence="2" id="KW-0547">Nucleotide-binding</keyword>
<proteinExistence type="predicted"/>
<keyword evidence="3" id="KW-1185">Reference proteome</keyword>
<gene>
    <name evidence="2" type="ORF">N4261_18130</name>
</gene>
<dbReference type="Proteomes" id="UP001064933">
    <property type="component" value="Chromosome"/>
</dbReference>
<dbReference type="Pfam" id="PF13589">
    <property type="entry name" value="HATPase_c_3"/>
    <property type="match status" value="1"/>
</dbReference>
<name>A0ABY6AX98_9BURK</name>
<evidence type="ECO:0000256" key="1">
    <source>
        <dbReference type="SAM" id="MobiDB-lite"/>
    </source>
</evidence>
<evidence type="ECO:0000313" key="2">
    <source>
        <dbReference type="EMBL" id="UXH76933.1"/>
    </source>
</evidence>
<dbReference type="Gene3D" id="3.30.565.10">
    <property type="entry name" value="Histidine kinase-like ATPase, C-terminal domain"/>
    <property type="match status" value="1"/>
</dbReference>
<accession>A0ABY6AX98</accession>
<dbReference type="GO" id="GO:0005524">
    <property type="term" value="F:ATP binding"/>
    <property type="evidence" value="ECO:0007669"/>
    <property type="project" value="UniProtKB-KW"/>
</dbReference>
<feature type="region of interest" description="Disordered" evidence="1">
    <location>
        <begin position="636"/>
        <end position="667"/>
    </location>
</feature>
<organism evidence="2 3">
    <name type="scientific">Roseateles amylovorans</name>
    <dbReference type="NCBI Taxonomy" id="2978473"/>
    <lineage>
        <taxon>Bacteria</taxon>
        <taxon>Pseudomonadati</taxon>
        <taxon>Pseudomonadota</taxon>
        <taxon>Betaproteobacteria</taxon>
        <taxon>Burkholderiales</taxon>
        <taxon>Sphaerotilaceae</taxon>
        <taxon>Roseateles</taxon>
    </lineage>
</organism>
<sequence length="667" mass="73601">MTQGMNEAADQTASLFEEHYLIRTLGRIAHDPEVALTELVANAWDAGASRVDLTIPSSPDRSMIIEDDGHGMSSAQFKSRWMKLGYDRTRHQGPEVEFPLARRAWQRRAYGRNGVGRHGLLCFSDHYWVETWRDQCGARFEIGTQNQEAPDAQDAPFRILTEGRFEAQGSGTRLSVLVNRHLPDAERISHMLSARFLHDPQFVVRVNGRPVALADRTGLIERTELAVEDAPPVQAYVVDAAKAVQPALAQGIAFWVNGRLVGIPSWLIGANPVIDSRARIAQRYAIAVYANHGWLRDVESDWLKFKSSPRVAALFDAVRHYVQRVFATLASSLMDESSEEALMRHREQFKGLSLLGRAEVASFARDLAKSSPAVSPDVLSAAVQALINLERARGGAALLEKLTQLGESDIDGLDRLLGQWSVRDALSVLDEIDHRLAVLAAIDKLCGDEASDELQTLHPLVTQARWLFGPEFDSSEYASNVSLKSAAEKIFKRRLSGDEFAQPRQRPDLLVLGDATCSIVGTEGFDAADPMLTRIQNVLIIELKKGKSVIGREAMNQADGYVQDFLGSGAIDGTPMFRAFVVGHEIAARTTREKDLKEDGVLRGKVHAVTYGQLTRSAHQRLFRLRERLPSRYEEVSGSDLSTKVMQTPSPGGIHSSLHAHAGAGLQ</sequence>
<feature type="compositionally biased region" description="Polar residues" evidence="1">
    <location>
        <begin position="639"/>
        <end position="650"/>
    </location>
</feature>
<reference evidence="2" key="1">
    <citation type="submission" date="2022-10" db="EMBL/GenBank/DDBJ databases">
        <title>Characterization and whole genome sequencing of a new Roseateles species, isolated from fresh water.</title>
        <authorList>
            <person name="Guliayeva D.Y."/>
            <person name="Akhremchuk A.E."/>
            <person name="Sikolenko M.A."/>
            <person name="Valentovich L.N."/>
            <person name="Sidarenka A.V."/>
        </authorList>
    </citation>
    <scope>NUCLEOTIDE SEQUENCE</scope>
    <source>
        <strain evidence="2">BIM B-1768</strain>
    </source>
</reference>
<evidence type="ECO:0000313" key="3">
    <source>
        <dbReference type="Proteomes" id="UP001064933"/>
    </source>
</evidence>
<dbReference type="EMBL" id="CP104562">
    <property type="protein sequence ID" value="UXH76933.1"/>
    <property type="molecule type" value="Genomic_DNA"/>
</dbReference>